<dbReference type="InterPro" id="IPR009057">
    <property type="entry name" value="Homeodomain-like_sf"/>
</dbReference>
<dbReference type="EMBL" id="CP119326">
    <property type="protein sequence ID" value="WEK40687.1"/>
    <property type="molecule type" value="Genomic_DNA"/>
</dbReference>
<evidence type="ECO:0000313" key="8">
    <source>
        <dbReference type="Proteomes" id="UP001213664"/>
    </source>
</evidence>
<protein>
    <submittedName>
        <fullName evidence="7">Helix-turn-helix domain containing protein</fullName>
    </submittedName>
</protein>
<evidence type="ECO:0000256" key="3">
    <source>
        <dbReference type="ARBA" id="ARBA00023163"/>
    </source>
</evidence>
<dbReference type="Pfam" id="PF00440">
    <property type="entry name" value="TetR_N"/>
    <property type="match status" value="1"/>
</dbReference>
<dbReference type="GO" id="GO:0003700">
    <property type="term" value="F:DNA-binding transcription factor activity"/>
    <property type="evidence" value="ECO:0007669"/>
    <property type="project" value="TreeGrafter"/>
</dbReference>
<evidence type="ECO:0000313" key="7">
    <source>
        <dbReference type="EMBL" id="WEK40687.1"/>
    </source>
</evidence>
<keyword evidence="3" id="KW-0804">Transcription</keyword>
<evidence type="ECO:0000256" key="2">
    <source>
        <dbReference type="ARBA" id="ARBA00023125"/>
    </source>
</evidence>
<dbReference type="PANTHER" id="PTHR30055">
    <property type="entry name" value="HTH-TYPE TRANSCRIPTIONAL REGULATOR RUTR"/>
    <property type="match status" value="1"/>
</dbReference>
<dbReference type="PANTHER" id="PTHR30055:SF234">
    <property type="entry name" value="HTH-TYPE TRANSCRIPTIONAL REGULATOR BETI"/>
    <property type="match status" value="1"/>
</dbReference>
<dbReference type="SUPFAM" id="SSF46689">
    <property type="entry name" value="Homeodomain-like"/>
    <property type="match status" value="1"/>
</dbReference>
<evidence type="ECO:0000259" key="6">
    <source>
        <dbReference type="PROSITE" id="PS50977"/>
    </source>
</evidence>
<gene>
    <name evidence="7" type="ORF">P0Y50_03495</name>
</gene>
<dbReference type="PROSITE" id="PS01081">
    <property type="entry name" value="HTH_TETR_1"/>
    <property type="match status" value="1"/>
</dbReference>
<dbReference type="AlphaFoldDB" id="A0AAJ6BLT4"/>
<dbReference type="PRINTS" id="PR00455">
    <property type="entry name" value="HTHTETR"/>
</dbReference>
<organism evidence="7 8">
    <name type="scientific">Candidatus Brevundimonas colombiensis</name>
    <dbReference type="NCBI Taxonomy" id="3121376"/>
    <lineage>
        <taxon>Bacteria</taxon>
        <taxon>Pseudomonadati</taxon>
        <taxon>Pseudomonadota</taxon>
        <taxon>Alphaproteobacteria</taxon>
        <taxon>Caulobacterales</taxon>
        <taxon>Caulobacteraceae</taxon>
        <taxon>Brevundimonas</taxon>
    </lineage>
</organism>
<evidence type="ECO:0000256" key="1">
    <source>
        <dbReference type="ARBA" id="ARBA00023015"/>
    </source>
</evidence>
<dbReference type="InterPro" id="IPR001647">
    <property type="entry name" value="HTH_TetR"/>
</dbReference>
<feature type="domain" description="HTH tetR-type" evidence="6">
    <location>
        <begin position="38"/>
        <end position="98"/>
    </location>
</feature>
<evidence type="ECO:0000256" key="4">
    <source>
        <dbReference type="PROSITE-ProRule" id="PRU00335"/>
    </source>
</evidence>
<dbReference type="Gene3D" id="1.10.357.10">
    <property type="entry name" value="Tetracycline Repressor, domain 2"/>
    <property type="match status" value="1"/>
</dbReference>
<dbReference type="InterPro" id="IPR023772">
    <property type="entry name" value="DNA-bd_HTH_TetR-type_CS"/>
</dbReference>
<dbReference type="GO" id="GO:0000976">
    <property type="term" value="F:transcription cis-regulatory region binding"/>
    <property type="evidence" value="ECO:0007669"/>
    <property type="project" value="TreeGrafter"/>
</dbReference>
<feature type="region of interest" description="Disordered" evidence="5">
    <location>
        <begin position="1"/>
        <end position="24"/>
    </location>
</feature>
<dbReference type="PROSITE" id="PS50977">
    <property type="entry name" value="HTH_TETR_2"/>
    <property type="match status" value="1"/>
</dbReference>
<dbReference type="InterPro" id="IPR050109">
    <property type="entry name" value="HTH-type_TetR-like_transc_reg"/>
</dbReference>
<accession>A0AAJ6BLT4</accession>
<reference evidence="7" key="1">
    <citation type="submission" date="2023-03" db="EMBL/GenBank/DDBJ databases">
        <title>Andean soil-derived lignocellulolytic bacterial consortium as a source of novel taxa and putative plastic-active enzymes.</title>
        <authorList>
            <person name="Diaz-Garcia L."/>
            <person name="Chuvochina M."/>
            <person name="Feuerriegel G."/>
            <person name="Bunk B."/>
            <person name="Sproer C."/>
            <person name="Streit W.R."/>
            <person name="Rodriguez L.M."/>
            <person name="Overmann J."/>
            <person name="Jimenez D.J."/>
        </authorList>
    </citation>
    <scope>NUCLEOTIDE SEQUENCE</scope>
    <source>
        <strain evidence="7">MAG 833</strain>
    </source>
</reference>
<evidence type="ECO:0000256" key="5">
    <source>
        <dbReference type="SAM" id="MobiDB-lite"/>
    </source>
</evidence>
<keyword evidence="2 4" id="KW-0238">DNA-binding</keyword>
<proteinExistence type="predicted"/>
<sequence>MTNPTGRSRARTRNKPRADAQPTVSLETKLKPSQVRAQLTFEAILVVAGELLAEVGFERLSTNLVCQRAGLTPPALYRYFPNKYAILSELGRRLMLAQDQAVFDWMDAGGLEADSMDTAIAKNRQIQEKVNQITRDMPGGVWILRAMRAVPLLQDIRIASRDIVARNMADRLLKQYPASSADELFAATRITIELMMAATEMVLEQPDTDEAMVTQEVCRMVYLYYSQFGETRTAG</sequence>
<keyword evidence="1" id="KW-0805">Transcription regulation</keyword>
<dbReference type="Proteomes" id="UP001213664">
    <property type="component" value="Chromosome"/>
</dbReference>
<name>A0AAJ6BLT4_9CAUL</name>
<feature type="DNA-binding region" description="H-T-H motif" evidence="4">
    <location>
        <begin position="61"/>
        <end position="80"/>
    </location>
</feature>